<evidence type="ECO:0000313" key="7">
    <source>
        <dbReference type="Proteomes" id="UP001302367"/>
    </source>
</evidence>
<dbReference type="Pfam" id="PF13417">
    <property type="entry name" value="GST_N_3"/>
    <property type="match status" value="1"/>
</dbReference>
<dbReference type="InterPro" id="IPR004045">
    <property type="entry name" value="Glutathione_S-Trfase_N"/>
</dbReference>
<dbReference type="PROSITE" id="PS50405">
    <property type="entry name" value="GST_CTER"/>
    <property type="match status" value="1"/>
</dbReference>
<accession>A0A2G5HJ87</accession>
<evidence type="ECO:0000256" key="1">
    <source>
        <dbReference type="ARBA" id="ARBA00007409"/>
    </source>
</evidence>
<sequence>MPAIKLYFLQASRCIRTAWHLHELGLDYELKFAPRENNAAPADFKQEAGGLGKFPTLVDEGNVFYESGNICEYLSDKYDTSHRLLPPAGSPERYKVLQWVHAAEATFMLHSLACLYARWNQQDGDVSKTIAGLSKNVIKDLDYLQAELEKSGGKFLCGDKLTVADIMMQFSARFILERELGTQGGKWPGIEKWLGECEGTEGYKKAVEKTGHQL</sequence>
<dbReference type="Gene3D" id="1.20.1050.10">
    <property type="match status" value="1"/>
</dbReference>
<dbReference type="EMBL" id="LKMD01000105">
    <property type="protein sequence ID" value="PIA92627.1"/>
    <property type="molecule type" value="Genomic_DNA"/>
</dbReference>
<dbReference type="SUPFAM" id="SSF47616">
    <property type="entry name" value="GST C-terminal domain-like"/>
    <property type="match status" value="1"/>
</dbReference>
<dbReference type="Gene3D" id="3.40.30.10">
    <property type="entry name" value="Glutaredoxin"/>
    <property type="match status" value="1"/>
</dbReference>
<dbReference type="InterPro" id="IPR010987">
    <property type="entry name" value="Glutathione-S-Trfase_C-like"/>
</dbReference>
<feature type="domain" description="GST C-terminal" evidence="3">
    <location>
        <begin position="89"/>
        <end position="214"/>
    </location>
</feature>
<dbReference type="InterPro" id="IPR036282">
    <property type="entry name" value="Glutathione-S-Trfase_C_sf"/>
</dbReference>
<reference evidence="4 6" key="1">
    <citation type="submission" date="2015-10" db="EMBL/GenBank/DDBJ databases">
        <title>The cercosporin biosynthetic gene cluster was horizontally transferred to several fungal lineages and shown to be expanded in Cercospora beticola based on microsynteny with recipient genomes.</title>
        <authorList>
            <person name="De Jonge R."/>
            <person name="Ebert M.K."/>
            <person name="Suttle J.C."/>
            <person name="Jurick Ii W.M."/>
            <person name="Secor G.A."/>
            <person name="Thomma B.P."/>
            <person name="Van De Peer Y."/>
            <person name="Bolton M.D."/>
        </authorList>
    </citation>
    <scope>NUCLEOTIDE SEQUENCE [LARGE SCALE GENOMIC DNA]</scope>
    <source>
        <strain evidence="4 6">09-40</strain>
    </source>
</reference>
<evidence type="ECO:0000259" key="2">
    <source>
        <dbReference type="PROSITE" id="PS50404"/>
    </source>
</evidence>
<name>A0A2G5HJ87_CERBT</name>
<protein>
    <recommendedName>
        <fullName evidence="8">Glutathione S-transferase</fullName>
    </recommendedName>
</protein>
<organism evidence="4 6">
    <name type="scientific">Cercospora beticola</name>
    <name type="common">Sugarbeet leaf spot fungus</name>
    <dbReference type="NCBI Taxonomy" id="122368"/>
    <lineage>
        <taxon>Eukaryota</taxon>
        <taxon>Fungi</taxon>
        <taxon>Dikarya</taxon>
        <taxon>Ascomycota</taxon>
        <taxon>Pezizomycotina</taxon>
        <taxon>Dothideomycetes</taxon>
        <taxon>Dothideomycetidae</taxon>
        <taxon>Mycosphaerellales</taxon>
        <taxon>Mycosphaerellaceae</taxon>
        <taxon>Cercospora</taxon>
    </lineage>
</organism>
<reference evidence="5 7" key="2">
    <citation type="submission" date="2023-09" db="EMBL/GenBank/DDBJ databases">
        <title>Complete-Gapless Cercospora beticola genome.</title>
        <authorList>
            <person name="Wyatt N.A."/>
            <person name="Spanner R.E."/>
            <person name="Bolton M.D."/>
        </authorList>
    </citation>
    <scope>NUCLEOTIDE SEQUENCE [LARGE SCALE GENOMIC DNA]</scope>
    <source>
        <strain evidence="5">Cb09-40</strain>
    </source>
</reference>
<dbReference type="OrthoDB" id="2309723at2759"/>
<proteinExistence type="inferred from homology"/>
<dbReference type="SUPFAM" id="SSF52833">
    <property type="entry name" value="Thioredoxin-like"/>
    <property type="match status" value="1"/>
</dbReference>
<comment type="similarity">
    <text evidence="1">Belongs to the GST superfamily.</text>
</comment>
<dbReference type="EMBL" id="CP134187">
    <property type="protein sequence ID" value="WPB01970.1"/>
    <property type="molecule type" value="Genomic_DNA"/>
</dbReference>
<feature type="domain" description="GST N-terminal" evidence="2">
    <location>
        <begin position="1"/>
        <end position="82"/>
    </location>
</feature>
<dbReference type="SFLD" id="SFLDS00019">
    <property type="entry name" value="Glutathione_Transferase_(cytos"/>
    <property type="match status" value="1"/>
</dbReference>
<dbReference type="SFLD" id="SFLDG00358">
    <property type="entry name" value="Main_(cytGST)"/>
    <property type="match status" value="1"/>
</dbReference>
<dbReference type="PROSITE" id="PS50404">
    <property type="entry name" value="GST_NTER"/>
    <property type="match status" value="1"/>
</dbReference>
<dbReference type="PANTHER" id="PTHR44051:SF9">
    <property type="entry name" value="GLUTATHIONE S-TRANSFERASE 1"/>
    <property type="match status" value="1"/>
</dbReference>
<evidence type="ECO:0000313" key="4">
    <source>
        <dbReference type="EMBL" id="PIA92627.1"/>
    </source>
</evidence>
<dbReference type="Proteomes" id="UP000230605">
    <property type="component" value="Chromosome 4"/>
</dbReference>
<dbReference type="CDD" id="cd03046">
    <property type="entry name" value="GST_N_GTT1_like"/>
    <property type="match status" value="1"/>
</dbReference>
<evidence type="ECO:0000313" key="6">
    <source>
        <dbReference type="Proteomes" id="UP000230605"/>
    </source>
</evidence>
<dbReference type="InterPro" id="IPR040079">
    <property type="entry name" value="Glutathione_S-Trfase"/>
</dbReference>
<dbReference type="PANTHER" id="PTHR44051">
    <property type="entry name" value="GLUTATHIONE S-TRANSFERASE-RELATED"/>
    <property type="match status" value="1"/>
</dbReference>
<dbReference type="InterPro" id="IPR036249">
    <property type="entry name" value="Thioredoxin-like_sf"/>
</dbReference>
<evidence type="ECO:0008006" key="8">
    <source>
        <dbReference type="Google" id="ProtNLM"/>
    </source>
</evidence>
<evidence type="ECO:0000313" key="5">
    <source>
        <dbReference type="EMBL" id="WPB01970.1"/>
    </source>
</evidence>
<evidence type="ECO:0000259" key="3">
    <source>
        <dbReference type="PROSITE" id="PS50405"/>
    </source>
</evidence>
<keyword evidence="7" id="KW-1185">Reference proteome</keyword>
<dbReference type="Pfam" id="PF00043">
    <property type="entry name" value="GST_C"/>
    <property type="match status" value="1"/>
</dbReference>
<dbReference type="InterPro" id="IPR004046">
    <property type="entry name" value="GST_C"/>
</dbReference>
<dbReference type="AlphaFoldDB" id="A0A2G5HJ87"/>
<dbReference type="Proteomes" id="UP001302367">
    <property type="component" value="Chromosome 4"/>
</dbReference>
<gene>
    <name evidence="4" type="ORF">CB0940_04708</name>
    <name evidence="5" type="ORF">RHO25_006604</name>
</gene>